<keyword evidence="5" id="KW-1185">Reference proteome</keyword>
<gene>
    <name evidence="4" type="ORF">J2744_001416</name>
</gene>
<dbReference type="GO" id="GO:0006753">
    <property type="term" value="P:nucleoside phosphate metabolic process"/>
    <property type="evidence" value="ECO:0007669"/>
    <property type="project" value="TreeGrafter"/>
</dbReference>
<dbReference type="CDD" id="cd03424">
    <property type="entry name" value="NUDIX_ADPRase_Nudt5_UGPPase_Nudt14"/>
    <property type="match status" value="1"/>
</dbReference>
<dbReference type="InterPro" id="IPR000086">
    <property type="entry name" value="NUDIX_hydrolase_dom"/>
</dbReference>
<dbReference type="SUPFAM" id="SSF55811">
    <property type="entry name" value="Nudix"/>
    <property type="match status" value="1"/>
</dbReference>
<dbReference type="InterPro" id="IPR020476">
    <property type="entry name" value="Nudix_hydrolase"/>
</dbReference>
<dbReference type="InterPro" id="IPR020084">
    <property type="entry name" value="NUDIX_hydrolase_CS"/>
</dbReference>
<organism evidence="4 5">
    <name type="scientific">Halorubrum trapanicum</name>
    <dbReference type="NCBI Taxonomy" id="29284"/>
    <lineage>
        <taxon>Archaea</taxon>
        <taxon>Methanobacteriati</taxon>
        <taxon>Methanobacteriota</taxon>
        <taxon>Stenosarchaea group</taxon>
        <taxon>Halobacteria</taxon>
        <taxon>Halobacteriales</taxon>
        <taxon>Haloferacaceae</taxon>
        <taxon>Halorubrum</taxon>
    </lineage>
</organism>
<accession>A0A8J7UNH2</accession>
<dbReference type="GO" id="GO:0047631">
    <property type="term" value="F:ADP-ribose diphosphatase activity"/>
    <property type="evidence" value="ECO:0007669"/>
    <property type="project" value="UniProtKB-EC"/>
</dbReference>
<feature type="domain" description="Nudix hydrolase" evidence="3">
    <location>
        <begin position="40"/>
        <end position="172"/>
    </location>
</feature>
<dbReference type="PANTHER" id="PTHR11839:SF18">
    <property type="entry name" value="NUDIX HYDROLASE DOMAIN-CONTAINING PROTEIN"/>
    <property type="match status" value="1"/>
</dbReference>
<dbReference type="PANTHER" id="PTHR11839">
    <property type="entry name" value="UDP/ADP-SUGAR PYROPHOSPHATASE"/>
    <property type="match status" value="1"/>
</dbReference>
<evidence type="ECO:0000256" key="1">
    <source>
        <dbReference type="ARBA" id="ARBA00001946"/>
    </source>
</evidence>
<evidence type="ECO:0000256" key="2">
    <source>
        <dbReference type="ARBA" id="ARBA00022801"/>
    </source>
</evidence>
<dbReference type="EC" id="3.6.1.13" evidence="4"/>
<dbReference type="PROSITE" id="PS51462">
    <property type="entry name" value="NUDIX"/>
    <property type="match status" value="1"/>
</dbReference>
<reference evidence="4 5" key="1">
    <citation type="submission" date="2021-03" db="EMBL/GenBank/DDBJ databases">
        <title>Genomic Encyclopedia of Type Strains, Phase IV (KMG-IV): sequencing the most valuable type-strain genomes for metagenomic binning, comparative biology and taxonomic classification.</title>
        <authorList>
            <person name="Goeker M."/>
        </authorList>
    </citation>
    <scope>NUCLEOTIDE SEQUENCE [LARGE SCALE GENOMIC DNA]</scope>
    <source>
        <strain evidence="4 5">DSM 12287</strain>
    </source>
</reference>
<dbReference type="Proteomes" id="UP000770586">
    <property type="component" value="Unassembled WGS sequence"/>
</dbReference>
<dbReference type="AlphaFoldDB" id="A0A8J7UNH2"/>
<keyword evidence="2 4" id="KW-0378">Hydrolase</keyword>
<dbReference type="Gene3D" id="3.90.79.10">
    <property type="entry name" value="Nucleoside Triphosphate Pyrophosphohydrolase"/>
    <property type="match status" value="1"/>
</dbReference>
<comment type="cofactor">
    <cofactor evidence="1">
        <name>Mg(2+)</name>
        <dbReference type="ChEBI" id="CHEBI:18420"/>
    </cofactor>
</comment>
<dbReference type="PROSITE" id="PS00893">
    <property type="entry name" value="NUDIX_BOX"/>
    <property type="match status" value="1"/>
</dbReference>
<dbReference type="InterPro" id="IPR015797">
    <property type="entry name" value="NUDIX_hydrolase-like_dom_sf"/>
</dbReference>
<dbReference type="OrthoDB" id="40462at2157"/>
<dbReference type="Pfam" id="PF00293">
    <property type="entry name" value="NUDIX"/>
    <property type="match status" value="1"/>
</dbReference>
<dbReference type="RefSeq" id="WP_209546024.1">
    <property type="nucleotide sequence ID" value="NZ_BAAADX010000004.1"/>
</dbReference>
<dbReference type="EMBL" id="JAGGKE010000004">
    <property type="protein sequence ID" value="MBP1901740.1"/>
    <property type="molecule type" value="Genomic_DNA"/>
</dbReference>
<comment type="caution">
    <text evidence="4">The sequence shown here is derived from an EMBL/GenBank/DDBJ whole genome shotgun (WGS) entry which is preliminary data.</text>
</comment>
<evidence type="ECO:0000259" key="3">
    <source>
        <dbReference type="PROSITE" id="PS51462"/>
    </source>
</evidence>
<name>A0A8J7UNH2_9EURY</name>
<proteinExistence type="predicted"/>
<dbReference type="GO" id="GO:0019693">
    <property type="term" value="P:ribose phosphate metabolic process"/>
    <property type="evidence" value="ECO:0007669"/>
    <property type="project" value="TreeGrafter"/>
</dbReference>
<protein>
    <submittedName>
        <fullName evidence="4">ADP-ribose pyrophosphatase</fullName>
        <ecNumber evidence="4">3.6.1.13</ecNumber>
    </submittedName>
</protein>
<dbReference type="PRINTS" id="PR00502">
    <property type="entry name" value="NUDIXFAMILY"/>
</dbReference>
<evidence type="ECO:0000313" key="4">
    <source>
        <dbReference type="EMBL" id="MBP1901740.1"/>
    </source>
</evidence>
<evidence type="ECO:0000313" key="5">
    <source>
        <dbReference type="Proteomes" id="UP000770586"/>
    </source>
</evidence>
<sequence>MDTDGWPILDSAIEHENPYFSVERLNVRLPTGRPNDYYRIRIESEGAIAVGTHDGRLVLVELYRPRLGASFVEFPGGGIDEGEDPKTAAVREFTEETGYEADGAEYLDSFYHSPWNSAEQHVVWLGETEPPEGEWEESESEVRSVIEVSPSEVFERILTEPTPSWSVSPLVLAWREGLIDLDEPQR</sequence>